<organism evidence="6 7">
    <name type="scientific">Trichosporon asahii var. asahii (strain ATCC 90039 / CBS 2479 / JCM 2466 / KCTC 7840 / NBRC 103889/ NCYC 2677 / UAMH 7654)</name>
    <name type="common">Yeast</name>
    <dbReference type="NCBI Taxonomy" id="1186058"/>
    <lineage>
        <taxon>Eukaryota</taxon>
        <taxon>Fungi</taxon>
        <taxon>Dikarya</taxon>
        <taxon>Basidiomycota</taxon>
        <taxon>Agaricomycotina</taxon>
        <taxon>Tremellomycetes</taxon>
        <taxon>Trichosporonales</taxon>
        <taxon>Trichosporonaceae</taxon>
        <taxon>Trichosporon</taxon>
    </lineage>
</organism>
<feature type="domain" description="RSE1/DDB1/CPSF1 C-terminal" evidence="3">
    <location>
        <begin position="998"/>
        <end position="1326"/>
    </location>
</feature>
<dbReference type="RefSeq" id="XP_014184427.1">
    <property type="nucleotide sequence ID" value="XM_014328952.1"/>
</dbReference>
<comment type="caution">
    <text evidence="6">The sequence shown here is derived from an EMBL/GenBank/DDBJ whole genome shotgun (WGS) entry which is preliminary data.</text>
</comment>
<dbReference type="VEuPathDB" id="FungiDB:A1Q1_00111"/>
<dbReference type="KEGG" id="tasa:A1Q1_00111"/>
<protein>
    <submittedName>
        <fullName evidence="6">Cleavage and polyadenylation specific protein</fullName>
    </submittedName>
</protein>
<dbReference type="InterPro" id="IPR058543">
    <property type="entry name" value="Beta-prop_RSE1/DDB1/CPSF1_2nd"/>
</dbReference>
<feature type="domain" description="RSE1/DDB1/CPSF1 second beta-propeller" evidence="5">
    <location>
        <begin position="544"/>
        <end position="929"/>
    </location>
</feature>
<gene>
    <name evidence="6" type="ORF">A1Q1_00111</name>
</gene>
<dbReference type="InterPro" id="IPR015943">
    <property type="entry name" value="WD40/YVTN_repeat-like_dom_sf"/>
</dbReference>
<accession>J8TSA5</accession>
<dbReference type="InterPro" id="IPR018846">
    <property type="entry name" value="Beta-prop_RSE1/DDB1/CPSF1_1st"/>
</dbReference>
<keyword evidence="2" id="KW-0539">Nucleus</keyword>
<sequence>MHAYHSTLLPSSAIHHSLYLAHFTPSTIYPLPKPHAALEVPDVKVVGNLVVAGGQDLRVFEIREESTPLPDDESAVPKQEDMDVGDSFFDSAPIERAPVRYKTTRRLHLLTRHTLHGVVTGLAGLRTIDSSVDGLDRLLVSFEHAKWSRGDIATVSLHTYERCQQMINGNFQGYVPMLRSDPLSRLAILTLPEDALAVLPIVQEQSELDAMQDSVSSPEIKNIKDFLFLPGFHSPTIALLFAPMNTWAGRYKSVKDTFRLEIRTIDTSAGGTYPLITSVTGLPSDSQYLVACPSEVGGVVVVTASGIIHIDQSGRLVSTSVNGWWNYTTNMKSDSSYESQKLALDNSHAQFVTENDMLLVLETGEVHQIRFEMDGRAVGAIKVDEQSSTVPPPSTLVPAGSDGIFVGSVEGDSLLAMVEKARDQSAQEEPETKQQEMDVDDWDEEVATGPVTVSVKAQDVLSGIGRIADMEFGIAVTDLGTRTYPQLVCIGGGSQGSTMNVFRRGIPITKRRLFEQLRTAVATWFLPVERANAPKFKDIPESEQSTIAIAATQEGSTQIFALSTRKVQERIAEFPEPAIATGTWLRRTRIVLVLPSQVLLLDSNANPVGTICEMSDAPPIVAASIADPYVLIRRADGSVSVFVGDTVEGKWSEAPMPEGLALPVCQAAEVFTDTTGIYRTFEATQGVKEEPVKPVPTKQGQKAKIHLTGEQLKRLQDSKPAISADVATTESAFNAARGTQWIALLAQSGELQIRSLPDFDLVLQSNGVYDSEPSFTDDQTGELPELEEGDEVSQMLFCPIGTRTLRPHVIVLHRSGRLNIYEAQPRFTVDARDQSRRSLAVRFRKVHTQLLSVTPSSTVKPAAIPFTDIEGLTGAFITGERPHWIISSDSHPIRAFGLKQAAYAFCKTTHQGGHGEYFLRIEDGSFICYMPPTLNTDFAMPCDRYKMERTYTHVAFDPPSCHYVAAAAMSVPFQAYDEEGEILLGPEGPDLLPPKNERSSIELFSAGSEPFRVLDGYDFDQNEEVLCVESVTLESSSSPTGFRDFIAVGTGKNFGEDRATSGAVYVFEVVEVVGTKPGVSNWRLKYRCKDPTRNPVSAIANINGYIVHSNGPKILAKGLDYDDRLMGLAFLDVSMYVTSIRVFKNLILVGDFVKSLIFASLQENPYKFVTIGRDLADLSLTAADFLVHEGQVTFITNDQHGNMRLVDFDPANPDSLNGEKLLTQTEFGTGCPVTASCMIARRKTAEEEFAPQSQLIYATADGAITSVVAVKEARFKRLQLVQDQLVRNAQHVAGLNPRAFRTVRNDLVPRPLARGVLDGGLLAHFALQPLRRQREMMRQIGTDAVTVGSDLYTLGGFW</sequence>
<evidence type="ECO:0000313" key="7">
    <source>
        <dbReference type="Proteomes" id="UP000002748"/>
    </source>
</evidence>
<feature type="domain" description="RSE1/DDB1/CPSF1 first beta-propeller" evidence="4">
    <location>
        <begin position="105"/>
        <end position="429"/>
    </location>
</feature>
<evidence type="ECO:0000256" key="1">
    <source>
        <dbReference type="ARBA" id="ARBA00004123"/>
    </source>
</evidence>
<evidence type="ECO:0000259" key="3">
    <source>
        <dbReference type="Pfam" id="PF03178"/>
    </source>
</evidence>
<dbReference type="GO" id="GO:0005634">
    <property type="term" value="C:nucleus"/>
    <property type="evidence" value="ECO:0007669"/>
    <property type="project" value="UniProtKB-SubCell"/>
</dbReference>
<dbReference type="Pfam" id="PF03178">
    <property type="entry name" value="CPSF_A"/>
    <property type="match status" value="1"/>
</dbReference>
<dbReference type="InterPro" id="IPR050358">
    <property type="entry name" value="RSE1/DDB1/CFT1"/>
</dbReference>
<dbReference type="Pfam" id="PF23726">
    <property type="entry name" value="Beta-prop_RSE1_2nd"/>
    <property type="match status" value="1"/>
</dbReference>
<dbReference type="EMBL" id="ALBS01000009">
    <property type="protein sequence ID" value="EJT53104.1"/>
    <property type="molecule type" value="Genomic_DNA"/>
</dbReference>
<proteinExistence type="predicted"/>
<dbReference type="GeneID" id="25983625"/>
<dbReference type="OrthoDB" id="6109at2759"/>
<reference evidence="6 7" key="1">
    <citation type="journal article" date="2012" name="Eukaryot. Cell">
        <title>Draft genome sequence of CBS 2479, the standard type strain of Trichosporon asahii.</title>
        <authorList>
            <person name="Yang R.Y."/>
            <person name="Li H.T."/>
            <person name="Zhu H."/>
            <person name="Zhou G.P."/>
            <person name="Wang M."/>
            <person name="Wang L."/>
        </authorList>
    </citation>
    <scope>NUCLEOTIDE SEQUENCE [LARGE SCALE GENOMIC DNA]</scope>
    <source>
        <strain evidence="7">ATCC 90039 / CBS 2479 / JCM 2466 / KCTC 7840 / NCYC 2677 / UAMH 7654</strain>
    </source>
</reference>
<dbReference type="GO" id="GO:0003676">
    <property type="term" value="F:nucleic acid binding"/>
    <property type="evidence" value="ECO:0007669"/>
    <property type="project" value="InterPro"/>
</dbReference>
<comment type="subcellular location">
    <subcellularLocation>
        <location evidence="1">Nucleus</location>
    </subcellularLocation>
</comment>
<evidence type="ECO:0000259" key="5">
    <source>
        <dbReference type="Pfam" id="PF23726"/>
    </source>
</evidence>
<evidence type="ECO:0000313" key="6">
    <source>
        <dbReference type="EMBL" id="EJT53104.1"/>
    </source>
</evidence>
<evidence type="ECO:0000259" key="4">
    <source>
        <dbReference type="Pfam" id="PF10433"/>
    </source>
</evidence>
<evidence type="ECO:0000256" key="2">
    <source>
        <dbReference type="ARBA" id="ARBA00023242"/>
    </source>
</evidence>
<dbReference type="Pfam" id="PF10433">
    <property type="entry name" value="Beta-prop_RSE1_1st"/>
    <property type="match status" value="1"/>
</dbReference>
<dbReference type="PANTHER" id="PTHR10644">
    <property type="entry name" value="DNA REPAIR/RNA PROCESSING CPSF FAMILY"/>
    <property type="match status" value="1"/>
</dbReference>
<dbReference type="Gene3D" id="2.130.10.10">
    <property type="entry name" value="YVTN repeat-like/Quinoprotein amine dehydrogenase"/>
    <property type="match status" value="3"/>
</dbReference>
<dbReference type="HOGENOM" id="CLU_002414_0_0_1"/>
<name>J8TSA5_TRIAS</name>
<dbReference type="InterPro" id="IPR004871">
    <property type="entry name" value="RSE1/DDB1/CPSF1_C"/>
</dbReference>
<dbReference type="Proteomes" id="UP000002748">
    <property type="component" value="Unassembled WGS sequence"/>
</dbReference>